<evidence type="ECO:0008006" key="4">
    <source>
        <dbReference type="Google" id="ProtNLM"/>
    </source>
</evidence>
<dbReference type="Proteomes" id="UP000000493">
    <property type="component" value="Chromosome"/>
</dbReference>
<keyword evidence="1" id="KW-0472">Membrane</keyword>
<feature type="transmembrane region" description="Helical" evidence="1">
    <location>
        <begin position="56"/>
        <end position="84"/>
    </location>
</feature>
<dbReference type="RefSeq" id="WP_013930015.1">
    <property type="nucleotide sequence ID" value="NC_015703.1"/>
</dbReference>
<gene>
    <name evidence="2" type="ordered locus">Runsl_4393</name>
</gene>
<feature type="transmembrane region" description="Helical" evidence="1">
    <location>
        <begin position="147"/>
        <end position="165"/>
    </location>
</feature>
<evidence type="ECO:0000313" key="3">
    <source>
        <dbReference type="Proteomes" id="UP000000493"/>
    </source>
</evidence>
<keyword evidence="1" id="KW-0812">Transmembrane</keyword>
<keyword evidence="3" id="KW-1185">Reference proteome</keyword>
<feature type="transmembrane region" description="Helical" evidence="1">
    <location>
        <begin position="186"/>
        <end position="207"/>
    </location>
</feature>
<accession>A0A7U3ZP06</accession>
<reference evidence="2 3" key="2">
    <citation type="journal article" date="2012" name="Stand. Genomic Sci.">
        <title>Complete genome sequence of the aquatic bacterium Runella slithyformis type strain (LSU 4(T)).</title>
        <authorList>
            <person name="Copeland A."/>
            <person name="Zhang X."/>
            <person name="Misra M."/>
            <person name="Lapidus A."/>
            <person name="Nolan M."/>
            <person name="Lucas S."/>
            <person name="Deshpande S."/>
            <person name="Cheng J.F."/>
            <person name="Tapia R."/>
            <person name="Goodwin L.A."/>
            <person name="Pitluck S."/>
            <person name="Liolios K."/>
            <person name="Pagani I."/>
            <person name="Ivanova N."/>
            <person name="Mikhailova N."/>
            <person name="Pati A."/>
            <person name="Chen A."/>
            <person name="Palaniappan K."/>
            <person name="Land M."/>
            <person name="Hauser L."/>
            <person name="Pan C."/>
            <person name="Jeffries C.D."/>
            <person name="Detter J.C."/>
            <person name="Brambilla E.M."/>
            <person name="Rohde M."/>
            <person name="Djao O.D."/>
            <person name="Goker M."/>
            <person name="Sikorski J."/>
            <person name="Tindall B.J."/>
            <person name="Woyke T."/>
            <person name="Bristow J."/>
            <person name="Eisen J.A."/>
            <person name="Markowitz V."/>
            <person name="Hugenholtz P."/>
            <person name="Kyrpides N.C."/>
            <person name="Klenk H.P."/>
            <person name="Mavromatis K."/>
        </authorList>
    </citation>
    <scope>NUCLEOTIDE SEQUENCE [LARGE SCALE GENOMIC DNA]</scope>
    <source>
        <strain evidence="3">ATCC 29530 / DSM 19594 / LMG 11500 / NCIMB 11436 / LSU 4</strain>
    </source>
</reference>
<protein>
    <recommendedName>
        <fullName evidence="4">Yip1 domain-containing protein</fullName>
    </recommendedName>
</protein>
<name>A0A7U3ZP06_RUNSL</name>
<sequence>MDKRLLFLLLIAALSGLVFLSNYLFISENLYFNTFAEQLTYEQIENIINQSKQWEWISYAILPILTLIKLTLVTSCLSIGLYFLTNQFSFKLAFGIALDAEFVFLIPSLLKILWFSIIQTDYSLQDLQMFYPLSALHFFDYTNVQPWLIYPLQLLNVFEILYWVLLAKGVSQIIERDFAKSFELVLASYGTGLVLWVTVVMFITVSFTP</sequence>
<dbReference type="KEGG" id="rsi:Runsl_4393"/>
<evidence type="ECO:0000313" key="2">
    <source>
        <dbReference type="EMBL" id="AEI50722.1"/>
    </source>
</evidence>
<keyword evidence="1" id="KW-1133">Transmembrane helix</keyword>
<proteinExistence type="predicted"/>
<dbReference type="AlphaFoldDB" id="A0A7U3ZP06"/>
<dbReference type="EMBL" id="CP002859">
    <property type="protein sequence ID" value="AEI50722.1"/>
    <property type="molecule type" value="Genomic_DNA"/>
</dbReference>
<reference evidence="3" key="1">
    <citation type="submission" date="2011-06" db="EMBL/GenBank/DDBJ databases">
        <title>The complete genome of chromosome of Runella slithyformis DSM 19594.</title>
        <authorList>
            <consortium name="US DOE Joint Genome Institute (JGI-PGF)"/>
            <person name="Lucas S."/>
            <person name="Han J."/>
            <person name="Lapidus A."/>
            <person name="Bruce D."/>
            <person name="Goodwin L."/>
            <person name="Pitluck S."/>
            <person name="Peters L."/>
            <person name="Kyrpides N."/>
            <person name="Mavromatis K."/>
            <person name="Ivanova N."/>
            <person name="Ovchinnikova G."/>
            <person name="Zhang X."/>
            <person name="Misra M."/>
            <person name="Detter J.C."/>
            <person name="Tapia R."/>
            <person name="Han C."/>
            <person name="Land M."/>
            <person name="Hauser L."/>
            <person name="Markowitz V."/>
            <person name="Cheng J.-F."/>
            <person name="Hugenholtz P."/>
            <person name="Woyke T."/>
            <person name="Wu D."/>
            <person name="Tindall B."/>
            <person name="Faehrich R."/>
            <person name="Brambilla E."/>
            <person name="Klenk H.-P."/>
            <person name="Eisen J.A."/>
        </authorList>
    </citation>
    <scope>NUCLEOTIDE SEQUENCE [LARGE SCALE GENOMIC DNA]</scope>
    <source>
        <strain evidence="3">ATCC 29530 / DSM 19594 / LMG 11500 / NCIMB 11436 / LSU 4</strain>
    </source>
</reference>
<feature type="transmembrane region" description="Helical" evidence="1">
    <location>
        <begin position="96"/>
        <end position="117"/>
    </location>
</feature>
<organism evidence="2 3">
    <name type="scientific">Runella slithyformis (strain ATCC 29530 / DSM 19594 / LMG 11500 / NCIMB 11436 / LSU 4)</name>
    <dbReference type="NCBI Taxonomy" id="761193"/>
    <lineage>
        <taxon>Bacteria</taxon>
        <taxon>Pseudomonadati</taxon>
        <taxon>Bacteroidota</taxon>
        <taxon>Cytophagia</taxon>
        <taxon>Cytophagales</taxon>
        <taxon>Spirosomataceae</taxon>
        <taxon>Runella</taxon>
    </lineage>
</organism>
<evidence type="ECO:0000256" key="1">
    <source>
        <dbReference type="SAM" id="Phobius"/>
    </source>
</evidence>